<dbReference type="EMBL" id="AAWS01000001">
    <property type="protein sequence ID" value="EAY31943.1"/>
    <property type="molecule type" value="Genomic_DNA"/>
</dbReference>
<evidence type="ECO:0000313" key="2">
    <source>
        <dbReference type="Proteomes" id="UP000004095"/>
    </source>
</evidence>
<comment type="caution">
    <text evidence="1">The sequence shown here is derived from an EMBL/GenBank/DDBJ whole genome shotgun (WGS) entry which is preliminary data.</text>
</comment>
<accession>A1ZCE1</accession>
<name>A1ZCE1_MICM2</name>
<dbReference type="Proteomes" id="UP000004095">
    <property type="component" value="Unassembled WGS sequence"/>
</dbReference>
<reference evidence="1 2" key="1">
    <citation type="submission" date="2007-01" db="EMBL/GenBank/DDBJ databases">
        <authorList>
            <person name="Haygood M."/>
            <person name="Podell S."/>
            <person name="Anderson C."/>
            <person name="Hopkinson B."/>
            <person name="Roe K."/>
            <person name="Barbeau K."/>
            <person name="Gaasterland T."/>
            <person name="Ferriera S."/>
            <person name="Johnson J."/>
            <person name="Kravitz S."/>
            <person name="Beeson K."/>
            <person name="Sutton G."/>
            <person name="Rogers Y.-H."/>
            <person name="Friedman R."/>
            <person name="Frazier M."/>
            <person name="Venter J.C."/>
        </authorList>
    </citation>
    <scope>NUCLEOTIDE SEQUENCE [LARGE SCALE GENOMIC DNA]</scope>
    <source>
        <strain evidence="1 2">ATCC 23134</strain>
    </source>
</reference>
<sequence length="89" mass="9841">MAKNTLFQHFSYTNYKILIIFDVDTINKALTSLAAAKQWVQYTYLGLPSKMYQCNAEALSNKKAGTGNLSTGFFIKLITPAHSSLTDAS</sequence>
<organism evidence="1 2">
    <name type="scientific">Microscilla marina ATCC 23134</name>
    <dbReference type="NCBI Taxonomy" id="313606"/>
    <lineage>
        <taxon>Bacteria</taxon>
        <taxon>Pseudomonadati</taxon>
        <taxon>Bacteroidota</taxon>
        <taxon>Cytophagia</taxon>
        <taxon>Cytophagales</taxon>
        <taxon>Microscillaceae</taxon>
        <taxon>Microscilla</taxon>
    </lineage>
</organism>
<gene>
    <name evidence="1" type="ORF">M23134_01972</name>
</gene>
<keyword evidence="2" id="KW-1185">Reference proteome</keyword>
<evidence type="ECO:0000313" key="1">
    <source>
        <dbReference type="EMBL" id="EAY31943.1"/>
    </source>
</evidence>
<proteinExistence type="predicted"/>
<dbReference type="AlphaFoldDB" id="A1ZCE1"/>
<protein>
    <submittedName>
        <fullName evidence="1">Uncharacterized protein</fullName>
    </submittedName>
</protein>